<comment type="caution">
    <text evidence="2">The sequence shown here is derived from an EMBL/GenBank/DDBJ whole genome shotgun (WGS) entry which is preliminary data.</text>
</comment>
<organism evidence="2 3">
    <name type="scientific">Kitasatospora phosalacinea</name>
    <dbReference type="NCBI Taxonomy" id="2065"/>
    <lineage>
        <taxon>Bacteria</taxon>
        <taxon>Bacillati</taxon>
        <taxon>Actinomycetota</taxon>
        <taxon>Actinomycetes</taxon>
        <taxon>Kitasatosporales</taxon>
        <taxon>Streptomycetaceae</taxon>
        <taxon>Kitasatospora</taxon>
    </lineage>
</organism>
<gene>
    <name evidence="2" type="ORF">ACFW6T_13210</name>
</gene>
<dbReference type="RefSeq" id="WP_380328111.1">
    <property type="nucleotide sequence ID" value="NZ_JBHYPW010000045.1"/>
</dbReference>
<keyword evidence="3" id="KW-1185">Reference proteome</keyword>
<feature type="compositionally biased region" description="Low complexity" evidence="1">
    <location>
        <begin position="10"/>
        <end position="20"/>
    </location>
</feature>
<sequence>MSERRRAHAAADSIESASEARTTMIPTGDPTFAIGVGLWRESKPRETFRSFAQDQLSRLGSNGPTGIGRGRKDDDTVLPVVVQLVPRPDNTYNPEAISVAAPPGYGGTDHERHMAYMYDRHLVSLGGALRSLVALSPFPVACHAFIELYEVEHDELDPESGPDDPDKEDGGATVITGERQVAYWVGGLRLLMPRWDRLQALTVDYARGIRPDLILPFIGHWTPWLPGSRAALASLTPEKSFDVTLRAEGDTLTASYGDLPLSDLNSTSQDYFDRTMLQVRKMGGQVTARAEEHQGSLKVFVEDSRPLAERSAGR</sequence>
<proteinExistence type="predicted"/>
<reference evidence="2 3" key="1">
    <citation type="submission" date="2024-09" db="EMBL/GenBank/DDBJ databases">
        <title>The Natural Products Discovery Center: Release of the First 8490 Sequenced Strains for Exploring Actinobacteria Biosynthetic Diversity.</title>
        <authorList>
            <person name="Kalkreuter E."/>
            <person name="Kautsar S.A."/>
            <person name="Yang D."/>
            <person name="Bader C.D."/>
            <person name="Teijaro C.N."/>
            <person name="Fluegel L."/>
            <person name="Davis C.M."/>
            <person name="Simpson J.R."/>
            <person name="Lauterbach L."/>
            <person name="Steele A.D."/>
            <person name="Gui C."/>
            <person name="Meng S."/>
            <person name="Li G."/>
            <person name="Viehrig K."/>
            <person name="Ye F."/>
            <person name="Su P."/>
            <person name="Kiefer A.F."/>
            <person name="Nichols A."/>
            <person name="Cepeda A.J."/>
            <person name="Yan W."/>
            <person name="Fan B."/>
            <person name="Jiang Y."/>
            <person name="Adhikari A."/>
            <person name="Zheng C.-J."/>
            <person name="Schuster L."/>
            <person name="Cowan T.M."/>
            <person name="Smanski M.J."/>
            <person name="Chevrette M.G."/>
            <person name="De Carvalho L.P.S."/>
            <person name="Shen B."/>
        </authorList>
    </citation>
    <scope>NUCLEOTIDE SEQUENCE [LARGE SCALE GENOMIC DNA]</scope>
    <source>
        <strain evidence="2 3">NPDC058753</strain>
    </source>
</reference>
<evidence type="ECO:0000313" key="3">
    <source>
        <dbReference type="Proteomes" id="UP001599542"/>
    </source>
</evidence>
<name>A0ABW6GJZ2_9ACTN</name>
<protein>
    <submittedName>
        <fullName evidence="2">Uncharacterized protein</fullName>
    </submittedName>
</protein>
<feature type="region of interest" description="Disordered" evidence="1">
    <location>
        <begin position="1"/>
        <end position="26"/>
    </location>
</feature>
<accession>A0ABW6GJZ2</accession>
<evidence type="ECO:0000313" key="2">
    <source>
        <dbReference type="EMBL" id="MFE1352939.1"/>
    </source>
</evidence>
<dbReference type="Proteomes" id="UP001599542">
    <property type="component" value="Unassembled WGS sequence"/>
</dbReference>
<dbReference type="EMBL" id="JBHYPX010000022">
    <property type="protein sequence ID" value="MFE1352939.1"/>
    <property type="molecule type" value="Genomic_DNA"/>
</dbReference>
<evidence type="ECO:0000256" key="1">
    <source>
        <dbReference type="SAM" id="MobiDB-lite"/>
    </source>
</evidence>